<dbReference type="NCBIfam" id="TIGR01027">
    <property type="entry name" value="proB"/>
    <property type="match status" value="1"/>
</dbReference>
<proteinExistence type="inferred from homology"/>
<dbReference type="HAMAP" id="MF_00456">
    <property type="entry name" value="ProB"/>
    <property type="match status" value="1"/>
</dbReference>
<gene>
    <name evidence="8 10" type="primary">proB</name>
    <name evidence="10" type="ordered locus">HMPREF0389_00461</name>
</gene>
<dbReference type="SUPFAM" id="SSF88697">
    <property type="entry name" value="PUA domain-like"/>
    <property type="match status" value="1"/>
</dbReference>
<dbReference type="KEGG" id="faa:HMPREF0389_00461"/>
<keyword evidence="1 8" id="KW-0963">Cytoplasm</keyword>
<dbReference type="Gene3D" id="2.30.130.10">
    <property type="entry name" value="PUA domain"/>
    <property type="match status" value="1"/>
</dbReference>
<reference evidence="11" key="1">
    <citation type="submission" date="2010-12" db="EMBL/GenBank/DDBJ databases">
        <title>The genome sequence of Filifactor alocis strain ATCC 35896.</title>
        <authorList>
            <consortium name="The Broad Institute Genome Sequencing Platform"/>
            <person name="Ward D."/>
            <person name="Earl A."/>
            <person name="Feldgarden M."/>
            <person name="Young S.K."/>
            <person name="Gargeya S."/>
            <person name="Zeng Q."/>
            <person name="Alvarado L."/>
            <person name="Berlin A."/>
            <person name="Bochicchio J."/>
            <person name="Chapman S.B."/>
            <person name="Chen Z."/>
            <person name="Freedman E."/>
            <person name="Gellesch M."/>
            <person name="Goldberg J."/>
            <person name="Griggs A."/>
            <person name="Gujja S."/>
            <person name="Heilman E."/>
            <person name="Heiman D."/>
            <person name="Howarth C."/>
            <person name="Mehta T."/>
            <person name="Neiman D."/>
            <person name="Pearson M."/>
            <person name="Roberts A."/>
            <person name="Saif S."/>
            <person name="Shea T."/>
            <person name="Shenoy N."/>
            <person name="Sisk P."/>
            <person name="Stolte C."/>
            <person name="Sykes S."/>
            <person name="White J."/>
            <person name="Yandava C."/>
            <person name="Izard J."/>
            <person name="Blanton J.M."/>
            <person name="Baranova O.V."/>
            <person name="Tanner A.C."/>
            <person name="Dewhirst F.E."/>
            <person name="Haas B."/>
            <person name="Nusbaum C."/>
            <person name="Birren B."/>
        </authorList>
    </citation>
    <scope>NUCLEOTIDE SEQUENCE [LARGE SCALE GENOMIC DNA]</scope>
    <source>
        <strain evidence="11">ATCC 35896 / D40 B5</strain>
    </source>
</reference>
<protein>
    <recommendedName>
        <fullName evidence="8">Glutamate 5-kinase</fullName>
        <ecNumber evidence="8">2.7.2.11</ecNumber>
    </recommendedName>
    <alternativeName>
        <fullName evidence="8">Gamma-glutamyl kinase</fullName>
        <shortName evidence="8">GK</shortName>
    </alternativeName>
</protein>
<keyword evidence="5 8" id="KW-0547">Nucleotide-binding</keyword>
<keyword evidence="3 8" id="KW-0641">Proline biosynthesis</keyword>
<accession>D6GSA4</accession>
<feature type="binding site" evidence="8">
    <location>
        <position position="138"/>
    </location>
    <ligand>
        <name>substrate</name>
    </ligand>
</feature>
<dbReference type="InterPro" id="IPR019797">
    <property type="entry name" value="Glutamate_5-kinase_CS"/>
</dbReference>
<dbReference type="InterPro" id="IPR036974">
    <property type="entry name" value="PUA_sf"/>
</dbReference>
<dbReference type="GO" id="GO:0055129">
    <property type="term" value="P:L-proline biosynthetic process"/>
    <property type="evidence" value="ECO:0007669"/>
    <property type="project" value="UniProtKB-UniRule"/>
</dbReference>
<feature type="binding site" evidence="8">
    <location>
        <begin position="212"/>
        <end position="218"/>
    </location>
    <ligand>
        <name>ATP</name>
        <dbReference type="ChEBI" id="CHEBI:30616"/>
    </ligand>
</feature>
<dbReference type="SUPFAM" id="SSF53633">
    <property type="entry name" value="Carbamate kinase-like"/>
    <property type="match status" value="1"/>
</dbReference>
<dbReference type="eggNOG" id="COG0263">
    <property type="taxonomic scope" value="Bacteria"/>
</dbReference>
<dbReference type="GO" id="GO:0003723">
    <property type="term" value="F:RNA binding"/>
    <property type="evidence" value="ECO:0007669"/>
    <property type="project" value="InterPro"/>
</dbReference>
<dbReference type="InterPro" id="IPR001057">
    <property type="entry name" value="Glu/AcGlu_kinase"/>
</dbReference>
<dbReference type="FunFam" id="3.40.1160.10:FF:000018">
    <property type="entry name" value="Glutamate 5-kinase"/>
    <property type="match status" value="1"/>
</dbReference>
<dbReference type="Gene3D" id="3.40.1160.10">
    <property type="entry name" value="Acetylglutamate kinase-like"/>
    <property type="match status" value="2"/>
</dbReference>
<dbReference type="InterPro" id="IPR005715">
    <property type="entry name" value="Glu_5kinase/COase_Synthase"/>
</dbReference>
<dbReference type="GO" id="GO:0004349">
    <property type="term" value="F:glutamate 5-kinase activity"/>
    <property type="evidence" value="ECO:0007669"/>
    <property type="project" value="UniProtKB-UniRule"/>
</dbReference>
<evidence type="ECO:0000256" key="1">
    <source>
        <dbReference type="ARBA" id="ARBA00022490"/>
    </source>
</evidence>
<dbReference type="GO" id="GO:0005524">
    <property type="term" value="F:ATP binding"/>
    <property type="evidence" value="ECO:0007669"/>
    <property type="project" value="UniProtKB-KW"/>
</dbReference>
<evidence type="ECO:0000313" key="11">
    <source>
        <dbReference type="Proteomes" id="UP000007468"/>
    </source>
</evidence>
<comment type="pathway">
    <text evidence="8">Amino-acid biosynthesis; L-proline biosynthesis; L-glutamate 5-semialdehyde from L-glutamate: step 1/2.</text>
</comment>
<comment type="function">
    <text evidence="8">Catalyzes the transfer of a phosphate group to glutamate to form L-glutamate 5-phosphate.</text>
</comment>
<dbReference type="AlphaFoldDB" id="D6GSA4"/>
<evidence type="ECO:0000256" key="5">
    <source>
        <dbReference type="ARBA" id="ARBA00022741"/>
    </source>
</evidence>
<dbReference type="PRINTS" id="PR00474">
    <property type="entry name" value="GLU5KINASE"/>
</dbReference>
<dbReference type="PIRSF" id="PIRSF000729">
    <property type="entry name" value="GK"/>
    <property type="match status" value="1"/>
</dbReference>
<dbReference type="OrthoDB" id="9804434at2"/>
<evidence type="ECO:0000256" key="4">
    <source>
        <dbReference type="ARBA" id="ARBA00022679"/>
    </source>
</evidence>
<evidence type="ECO:0000313" key="10">
    <source>
        <dbReference type="EMBL" id="EFE28545.1"/>
    </source>
</evidence>
<evidence type="ECO:0000256" key="2">
    <source>
        <dbReference type="ARBA" id="ARBA00022605"/>
    </source>
</evidence>
<feature type="binding site" evidence="8">
    <location>
        <position position="11"/>
    </location>
    <ligand>
        <name>ATP</name>
        <dbReference type="ChEBI" id="CHEBI:30616"/>
    </ligand>
</feature>
<dbReference type="UniPathway" id="UPA00098">
    <property type="reaction ID" value="UER00359"/>
</dbReference>
<dbReference type="EC" id="2.7.2.11" evidence="8"/>
<keyword evidence="7 8" id="KW-0067">ATP-binding</keyword>
<dbReference type="CDD" id="cd04242">
    <property type="entry name" value="AAK_G5K_ProB"/>
    <property type="match status" value="1"/>
</dbReference>
<dbReference type="InterPro" id="IPR015947">
    <property type="entry name" value="PUA-like_sf"/>
</dbReference>
<dbReference type="InterPro" id="IPR002478">
    <property type="entry name" value="PUA"/>
</dbReference>
<keyword evidence="11" id="KW-1185">Reference proteome</keyword>
<dbReference type="CDD" id="cd21157">
    <property type="entry name" value="PUA_G5K"/>
    <property type="match status" value="1"/>
</dbReference>
<dbReference type="InterPro" id="IPR001048">
    <property type="entry name" value="Asp/Glu/Uridylate_kinase"/>
</dbReference>
<dbReference type="RefSeq" id="WP_014261851.1">
    <property type="nucleotide sequence ID" value="NC_016630.1"/>
</dbReference>
<evidence type="ECO:0000259" key="9">
    <source>
        <dbReference type="SMART" id="SM00359"/>
    </source>
</evidence>
<feature type="binding site" evidence="8">
    <location>
        <begin position="170"/>
        <end position="171"/>
    </location>
    <ligand>
        <name>ATP</name>
        <dbReference type="ChEBI" id="CHEBI:30616"/>
    </ligand>
</feature>
<dbReference type="PANTHER" id="PTHR43654:SF1">
    <property type="entry name" value="ISOPENTENYL PHOSPHATE KINASE"/>
    <property type="match status" value="1"/>
</dbReference>
<comment type="catalytic activity">
    <reaction evidence="8">
        <text>L-glutamate + ATP = L-glutamyl 5-phosphate + ADP</text>
        <dbReference type="Rhea" id="RHEA:14877"/>
        <dbReference type="ChEBI" id="CHEBI:29985"/>
        <dbReference type="ChEBI" id="CHEBI:30616"/>
        <dbReference type="ChEBI" id="CHEBI:58274"/>
        <dbReference type="ChEBI" id="CHEBI:456216"/>
        <dbReference type="EC" id="2.7.2.11"/>
    </reaction>
</comment>
<evidence type="ECO:0000256" key="3">
    <source>
        <dbReference type="ARBA" id="ARBA00022650"/>
    </source>
</evidence>
<feature type="binding site" evidence="8">
    <location>
        <position position="51"/>
    </location>
    <ligand>
        <name>substrate</name>
    </ligand>
</feature>
<keyword evidence="4 8" id="KW-0808">Transferase</keyword>
<dbReference type="InterPro" id="IPR041739">
    <property type="entry name" value="G5K_ProB"/>
</dbReference>
<dbReference type="SMART" id="SM00359">
    <property type="entry name" value="PUA"/>
    <property type="match status" value="1"/>
</dbReference>
<comment type="subcellular location">
    <subcellularLocation>
        <location evidence="8">Cytoplasm</location>
    </subcellularLocation>
</comment>
<evidence type="ECO:0000256" key="8">
    <source>
        <dbReference type="HAMAP-Rule" id="MF_00456"/>
    </source>
</evidence>
<dbReference type="Pfam" id="PF00696">
    <property type="entry name" value="AA_kinase"/>
    <property type="match status" value="1"/>
</dbReference>
<dbReference type="Pfam" id="PF01472">
    <property type="entry name" value="PUA"/>
    <property type="match status" value="1"/>
</dbReference>
<organism evidence="10 11">
    <name type="scientific">Filifactor alocis (strain ATCC 35896 / CCUG 47790 / D40 B5)</name>
    <name type="common">Fusobacterium alocis</name>
    <dbReference type="NCBI Taxonomy" id="546269"/>
    <lineage>
        <taxon>Bacteria</taxon>
        <taxon>Bacillati</taxon>
        <taxon>Bacillota</taxon>
        <taxon>Clostridia</taxon>
        <taxon>Peptostreptococcales</taxon>
        <taxon>Filifactoraceae</taxon>
        <taxon>Filifactor</taxon>
    </lineage>
</organism>
<dbReference type="InterPro" id="IPR011529">
    <property type="entry name" value="Glu_5kinase"/>
</dbReference>
<feature type="binding site" evidence="8">
    <location>
        <position position="150"/>
    </location>
    <ligand>
        <name>substrate</name>
    </ligand>
</feature>
<keyword evidence="6 8" id="KW-0418">Kinase</keyword>
<dbReference type="EMBL" id="CP002390">
    <property type="protein sequence ID" value="EFE28545.1"/>
    <property type="molecule type" value="Genomic_DNA"/>
</dbReference>
<feature type="domain" description="PUA" evidence="9">
    <location>
        <begin position="278"/>
        <end position="359"/>
    </location>
</feature>
<dbReference type="STRING" id="546269.HMPREF0389_00461"/>
<dbReference type="Proteomes" id="UP000007468">
    <property type="component" value="Chromosome"/>
</dbReference>
<evidence type="ECO:0000256" key="6">
    <source>
        <dbReference type="ARBA" id="ARBA00022777"/>
    </source>
</evidence>
<keyword evidence="2 8" id="KW-0028">Amino-acid biosynthesis</keyword>
<dbReference type="GO" id="GO:0005829">
    <property type="term" value="C:cytosol"/>
    <property type="evidence" value="ECO:0007669"/>
    <property type="project" value="TreeGrafter"/>
</dbReference>
<comment type="similarity">
    <text evidence="8">Belongs to the glutamate 5-kinase family.</text>
</comment>
<dbReference type="PROSITE" id="PS50890">
    <property type="entry name" value="PUA"/>
    <property type="match status" value="1"/>
</dbReference>
<dbReference type="PATRIC" id="fig|546269.5.peg.191"/>
<dbReference type="InterPro" id="IPR036393">
    <property type="entry name" value="AceGlu_kinase-like_sf"/>
</dbReference>
<dbReference type="PANTHER" id="PTHR43654">
    <property type="entry name" value="GLUTAMATE 5-KINASE"/>
    <property type="match status" value="1"/>
</dbReference>
<sequence length="372" mass="41250">MSKKAKRVVVKLGSSSLTYENGKLNLIQIEQLVRQIADLKNQGHDVLVVSSGAISAGMGYLNYSKRPKTLPEKQACAAIGQGKLLHLYEKLFCEYGYSVGQILLTKEDFADRERFLNSRSVLNELLSKNIIPIINENDAVVVSEIKFGDNDTLSALVSTLIEADLLIILSDIDGLFDKNPQVHKDAKLIEYVEKIDSKIESLAGDSISNVGTGGMRTKINAAKIATRSGVSVIIAKSNKQNVLNCILNGQKIGTFFVEEPHQLKLRKSWIAYNARGKGQIVIDLGAYQAIENNKSLLPSGIIEVRGEFRKGDVVDILFENKIIGRGLTYFDYDALNKIKGKHSEEIEDIIGTKDYDEVIHKDNLVRKEITIE</sequence>
<evidence type="ECO:0000256" key="7">
    <source>
        <dbReference type="ARBA" id="ARBA00022840"/>
    </source>
</evidence>
<dbReference type="PROSITE" id="PS00902">
    <property type="entry name" value="GLUTAMATE_5_KINASE"/>
    <property type="match status" value="1"/>
</dbReference>
<name>D6GSA4_FILAD</name>